<reference evidence="2 3" key="1">
    <citation type="journal article" date="2016" name="Nat. Commun.">
        <title>Thousands of microbial genomes shed light on interconnected biogeochemical processes in an aquifer system.</title>
        <authorList>
            <person name="Anantharaman K."/>
            <person name="Brown C.T."/>
            <person name="Hug L.A."/>
            <person name="Sharon I."/>
            <person name="Castelle C.J."/>
            <person name="Probst A.J."/>
            <person name="Thomas B.C."/>
            <person name="Singh A."/>
            <person name="Wilkins M.J."/>
            <person name="Karaoz U."/>
            <person name="Brodie E.L."/>
            <person name="Williams K.H."/>
            <person name="Hubbard S.S."/>
            <person name="Banfield J.F."/>
        </authorList>
    </citation>
    <scope>NUCLEOTIDE SEQUENCE [LARGE SCALE GENOMIC DNA]</scope>
</reference>
<dbReference type="PANTHER" id="PTHR43393">
    <property type="entry name" value="CYTOKININ RIBOSIDE 5'-MONOPHOSPHATE PHOSPHORIBOHYDROLASE"/>
    <property type="match status" value="1"/>
</dbReference>
<dbReference type="InterPro" id="IPR005269">
    <property type="entry name" value="LOG"/>
</dbReference>
<dbReference type="AlphaFoldDB" id="A0A1F6BSZ3"/>
<evidence type="ECO:0000256" key="1">
    <source>
        <dbReference type="RuleBase" id="RU363015"/>
    </source>
</evidence>
<dbReference type="Gene3D" id="3.40.50.450">
    <property type="match status" value="1"/>
</dbReference>
<dbReference type="PANTHER" id="PTHR43393:SF3">
    <property type="entry name" value="LYSINE DECARBOXYLASE-LIKE PROTEIN"/>
    <property type="match status" value="1"/>
</dbReference>
<dbReference type="Proteomes" id="UP000176996">
    <property type="component" value="Unassembled WGS sequence"/>
</dbReference>
<dbReference type="SUPFAM" id="SSF102405">
    <property type="entry name" value="MCP/YpsA-like"/>
    <property type="match status" value="1"/>
</dbReference>
<gene>
    <name evidence="2" type="ORF">A3A21_00465</name>
</gene>
<dbReference type="GO" id="GO:0005829">
    <property type="term" value="C:cytosol"/>
    <property type="evidence" value="ECO:0007669"/>
    <property type="project" value="TreeGrafter"/>
</dbReference>
<dbReference type="GO" id="GO:0009691">
    <property type="term" value="P:cytokinin biosynthetic process"/>
    <property type="evidence" value="ECO:0007669"/>
    <property type="project" value="UniProtKB-UniRule"/>
</dbReference>
<dbReference type="GO" id="GO:0016787">
    <property type="term" value="F:hydrolase activity"/>
    <property type="evidence" value="ECO:0007669"/>
    <property type="project" value="UniProtKB-KW"/>
</dbReference>
<dbReference type="Pfam" id="PF03641">
    <property type="entry name" value="Lysine_decarbox"/>
    <property type="match status" value="1"/>
</dbReference>
<comment type="caution">
    <text evidence="2">The sequence shown here is derived from an EMBL/GenBank/DDBJ whole genome shotgun (WGS) entry which is preliminary data.</text>
</comment>
<evidence type="ECO:0000313" key="3">
    <source>
        <dbReference type="Proteomes" id="UP000176996"/>
    </source>
</evidence>
<name>A0A1F6BSZ3_9BACT</name>
<organism evidence="2 3">
    <name type="scientific">Candidatus Jorgensenbacteria bacterium RIFCSPLOWO2_01_FULL_45_25b</name>
    <dbReference type="NCBI Taxonomy" id="1798471"/>
    <lineage>
        <taxon>Bacteria</taxon>
        <taxon>Candidatus Joergenseniibacteriota</taxon>
    </lineage>
</organism>
<proteinExistence type="inferred from homology"/>
<dbReference type="InterPro" id="IPR052341">
    <property type="entry name" value="LOG_family_nucleotidases"/>
</dbReference>
<dbReference type="STRING" id="1798471.A3A21_00465"/>
<dbReference type="EMBL" id="MFKK01000038">
    <property type="protein sequence ID" value="OGG39657.1"/>
    <property type="molecule type" value="Genomic_DNA"/>
</dbReference>
<keyword evidence="1" id="KW-0378">Hydrolase</keyword>
<accession>A0A1F6BSZ3</accession>
<comment type="similarity">
    <text evidence="1">Belongs to the LOG family.</text>
</comment>
<evidence type="ECO:0000313" key="2">
    <source>
        <dbReference type="EMBL" id="OGG39657.1"/>
    </source>
</evidence>
<keyword evidence="1" id="KW-0203">Cytokinin biosynthesis</keyword>
<dbReference type="InterPro" id="IPR031100">
    <property type="entry name" value="LOG_fam"/>
</dbReference>
<dbReference type="NCBIfam" id="TIGR00730">
    <property type="entry name" value="Rossman fold protein, TIGR00730 family"/>
    <property type="match status" value="1"/>
</dbReference>
<dbReference type="EC" id="3.2.2.n1" evidence="1"/>
<protein>
    <recommendedName>
        <fullName evidence="1">Cytokinin riboside 5'-monophosphate phosphoribohydrolase</fullName>
        <ecNumber evidence="1">3.2.2.n1</ecNumber>
    </recommendedName>
</protein>
<sequence>MFGKKEEKKNGSVLPSRIEEALEVHANEVSSWRIFKILSEFVKGFELIRRYDKAVTFFGSARSLPEGAVYKEAEKLAVSLAKQGYAIITGGGPGIMEAANKGAIEGGGRSVGINIQLSQSQRVNKYVRESEAFHYFFTRKVMLSFASELYIFFPGGFGTLDEFFEMATLIQTKKIHRVPIILVNKEYWKPLLDWVEETMYRKNEAIDREDMNIYRLVDNASEALELIKKTI</sequence>